<evidence type="ECO:0000313" key="3">
    <source>
        <dbReference type="EMBL" id="GHF26257.1"/>
    </source>
</evidence>
<dbReference type="Proteomes" id="UP000617531">
    <property type="component" value="Unassembled WGS sequence"/>
</dbReference>
<evidence type="ECO:0000256" key="1">
    <source>
        <dbReference type="SAM" id="MobiDB-lite"/>
    </source>
</evidence>
<keyword evidence="4" id="KW-1185">Reference proteome</keyword>
<gene>
    <name evidence="3" type="ORF">GCM10011600_29090</name>
</gene>
<reference evidence="3" key="1">
    <citation type="journal article" date="2014" name="Int. J. Syst. Evol. Microbiol.">
        <title>Complete genome sequence of Corynebacterium casei LMG S-19264T (=DSM 44701T), isolated from a smear-ripened cheese.</title>
        <authorList>
            <consortium name="US DOE Joint Genome Institute (JGI-PGF)"/>
            <person name="Walter F."/>
            <person name="Albersmeier A."/>
            <person name="Kalinowski J."/>
            <person name="Ruckert C."/>
        </authorList>
    </citation>
    <scope>NUCLEOTIDE SEQUENCE</scope>
    <source>
        <strain evidence="3">CGMCC 1.16548</strain>
    </source>
</reference>
<protein>
    <submittedName>
        <fullName evidence="3">Uncharacterized protein</fullName>
    </submittedName>
</protein>
<sequence>MSSEPPPWAQADAAPAPLTRRRVVLLVVVASLVVALVVAALTLRSALDAVIATESTGPAESVTVDIADCDDEFPEWIDSLIETESPRIVQTYGTGPVTSVGYRHPEGFPTVALTWTRVIPTCGTTLVIPDGTEVAYYLDAAESSKTEFEAVSSVLTALGYVMTADEVERELLEVAGDEPTGPETPATDTPEGPAAEEGGEESTASSYRYFRLPGGGRLWMQFDPFDVADPDGAGDLYLGYFPPS</sequence>
<dbReference type="RefSeq" id="WP_191284268.1">
    <property type="nucleotide sequence ID" value="NZ_BNAI01000011.1"/>
</dbReference>
<dbReference type="EMBL" id="BNAI01000011">
    <property type="protein sequence ID" value="GHF26257.1"/>
    <property type="molecule type" value="Genomic_DNA"/>
</dbReference>
<evidence type="ECO:0000256" key="2">
    <source>
        <dbReference type="SAM" id="Phobius"/>
    </source>
</evidence>
<keyword evidence="2" id="KW-0472">Membrane</keyword>
<feature type="compositionally biased region" description="Low complexity" evidence="1">
    <location>
        <begin position="189"/>
        <end position="206"/>
    </location>
</feature>
<feature type="region of interest" description="Disordered" evidence="1">
    <location>
        <begin position="174"/>
        <end position="206"/>
    </location>
</feature>
<keyword evidence="2" id="KW-1133">Transmembrane helix</keyword>
<dbReference type="AlphaFoldDB" id="A0A8J3M2Q2"/>
<reference evidence="3" key="2">
    <citation type="submission" date="2020-09" db="EMBL/GenBank/DDBJ databases">
        <authorList>
            <person name="Sun Q."/>
            <person name="Zhou Y."/>
        </authorList>
    </citation>
    <scope>NUCLEOTIDE SEQUENCE</scope>
    <source>
        <strain evidence="3">CGMCC 1.16548</strain>
    </source>
</reference>
<organism evidence="3 4">
    <name type="scientific">Pseudolysinimonas yzui</name>
    <dbReference type="NCBI Taxonomy" id="2708254"/>
    <lineage>
        <taxon>Bacteria</taxon>
        <taxon>Bacillati</taxon>
        <taxon>Actinomycetota</taxon>
        <taxon>Actinomycetes</taxon>
        <taxon>Micrococcales</taxon>
        <taxon>Microbacteriaceae</taxon>
        <taxon>Pseudolysinimonas</taxon>
    </lineage>
</organism>
<evidence type="ECO:0000313" key="4">
    <source>
        <dbReference type="Proteomes" id="UP000617531"/>
    </source>
</evidence>
<proteinExistence type="predicted"/>
<comment type="caution">
    <text evidence="3">The sequence shown here is derived from an EMBL/GenBank/DDBJ whole genome shotgun (WGS) entry which is preliminary data.</text>
</comment>
<keyword evidence="2" id="KW-0812">Transmembrane</keyword>
<name>A0A8J3M2Q2_9MICO</name>
<accession>A0A8J3M2Q2</accession>
<feature type="transmembrane region" description="Helical" evidence="2">
    <location>
        <begin position="23"/>
        <end position="43"/>
    </location>
</feature>